<evidence type="ECO:0000313" key="1">
    <source>
        <dbReference type="EMBL" id="KAJ1129015.1"/>
    </source>
</evidence>
<gene>
    <name evidence="1" type="ORF">NDU88_007386</name>
</gene>
<evidence type="ECO:0000313" key="2">
    <source>
        <dbReference type="Proteomes" id="UP001066276"/>
    </source>
</evidence>
<dbReference type="EMBL" id="JANPWB010000011">
    <property type="protein sequence ID" value="KAJ1129015.1"/>
    <property type="molecule type" value="Genomic_DNA"/>
</dbReference>
<proteinExistence type="predicted"/>
<dbReference type="Proteomes" id="UP001066276">
    <property type="component" value="Chromosome 7"/>
</dbReference>
<name>A0AAV7PLP7_PLEWA</name>
<protein>
    <submittedName>
        <fullName evidence="1">Uncharacterized protein</fullName>
    </submittedName>
</protein>
<sequence>MLGAEPIMAELRASFHATDARSDILATRLDSMGERIDRQQTHLEGAEEHISGLEDGTAKIVKRLEKLETRLKTVAIKNEDLEVRAATITCVFLKAIPPKCRCKDTT</sequence>
<keyword evidence="2" id="KW-1185">Reference proteome</keyword>
<reference evidence="1" key="1">
    <citation type="journal article" date="2022" name="bioRxiv">
        <title>Sequencing and chromosome-scale assembly of the giantPleurodeles waltlgenome.</title>
        <authorList>
            <person name="Brown T."/>
            <person name="Elewa A."/>
            <person name="Iarovenko S."/>
            <person name="Subramanian E."/>
            <person name="Araus A.J."/>
            <person name="Petzold A."/>
            <person name="Susuki M."/>
            <person name="Suzuki K.-i.T."/>
            <person name="Hayashi T."/>
            <person name="Toyoda A."/>
            <person name="Oliveira C."/>
            <person name="Osipova E."/>
            <person name="Leigh N.D."/>
            <person name="Simon A."/>
            <person name="Yun M.H."/>
        </authorList>
    </citation>
    <scope>NUCLEOTIDE SEQUENCE</scope>
    <source>
        <strain evidence="1">20211129_DDA</strain>
        <tissue evidence="1">Liver</tissue>
    </source>
</reference>
<dbReference type="AlphaFoldDB" id="A0AAV7PLP7"/>
<dbReference type="Gene3D" id="1.20.5.340">
    <property type="match status" value="1"/>
</dbReference>
<comment type="caution">
    <text evidence="1">The sequence shown here is derived from an EMBL/GenBank/DDBJ whole genome shotgun (WGS) entry which is preliminary data.</text>
</comment>
<accession>A0AAV7PLP7</accession>
<dbReference type="SUPFAM" id="SSF57997">
    <property type="entry name" value="Tropomyosin"/>
    <property type="match status" value="1"/>
</dbReference>
<organism evidence="1 2">
    <name type="scientific">Pleurodeles waltl</name>
    <name type="common">Iberian ribbed newt</name>
    <dbReference type="NCBI Taxonomy" id="8319"/>
    <lineage>
        <taxon>Eukaryota</taxon>
        <taxon>Metazoa</taxon>
        <taxon>Chordata</taxon>
        <taxon>Craniata</taxon>
        <taxon>Vertebrata</taxon>
        <taxon>Euteleostomi</taxon>
        <taxon>Amphibia</taxon>
        <taxon>Batrachia</taxon>
        <taxon>Caudata</taxon>
        <taxon>Salamandroidea</taxon>
        <taxon>Salamandridae</taxon>
        <taxon>Pleurodelinae</taxon>
        <taxon>Pleurodeles</taxon>
    </lineage>
</organism>